<dbReference type="PANTHER" id="PTHR13847:SF287">
    <property type="entry name" value="FAD-DEPENDENT OXIDOREDUCTASE DOMAIN-CONTAINING PROTEIN 1"/>
    <property type="match status" value="1"/>
</dbReference>
<keyword evidence="1" id="KW-0560">Oxidoreductase</keyword>
<name>A0ABQ5QAS3_9BACT</name>
<dbReference type="Proteomes" id="UP001165069">
    <property type="component" value="Unassembled WGS sequence"/>
</dbReference>
<comment type="caution">
    <text evidence="3">The sequence shown here is derived from an EMBL/GenBank/DDBJ whole genome shotgun (WGS) entry which is preliminary data.</text>
</comment>
<evidence type="ECO:0000256" key="1">
    <source>
        <dbReference type="ARBA" id="ARBA00023002"/>
    </source>
</evidence>
<evidence type="ECO:0000313" key="3">
    <source>
        <dbReference type="EMBL" id="GLH71717.1"/>
    </source>
</evidence>
<dbReference type="RefSeq" id="WP_285569163.1">
    <property type="nucleotide sequence ID" value="NZ_BSDE01000001.1"/>
</dbReference>
<proteinExistence type="predicted"/>
<dbReference type="Gene3D" id="3.30.9.10">
    <property type="entry name" value="D-Amino Acid Oxidase, subunit A, domain 2"/>
    <property type="match status" value="1"/>
</dbReference>
<reference evidence="3 4" key="1">
    <citation type="journal article" date="2023" name="Antonie Van Leeuwenhoek">
        <title>Mesoterricola silvestris gen. nov., sp. nov., Mesoterricola sediminis sp. nov., Geothrix oryzae sp. nov., Geothrix edaphica sp. nov., Geothrix rubra sp. nov., and Geothrix limicola sp. nov., six novel members of Acidobacteriota isolated from soils.</title>
        <authorList>
            <person name="Itoh H."/>
            <person name="Sugisawa Y."/>
            <person name="Mise K."/>
            <person name="Xu Z."/>
            <person name="Kuniyasu M."/>
            <person name="Ushijima N."/>
            <person name="Kawano K."/>
            <person name="Kobayashi E."/>
            <person name="Shiratori Y."/>
            <person name="Masuda Y."/>
            <person name="Senoo K."/>
        </authorList>
    </citation>
    <scope>NUCLEOTIDE SEQUENCE [LARGE SCALE GENOMIC DNA]</scope>
    <source>
        <strain evidence="3 4">Red804</strain>
    </source>
</reference>
<gene>
    <name evidence="3" type="ORF">GETHLI_02190</name>
</gene>
<dbReference type="EMBL" id="BSDE01000001">
    <property type="protein sequence ID" value="GLH71717.1"/>
    <property type="molecule type" value="Genomic_DNA"/>
</dbReference>
<protein>
    <submittedName>
        <fullName evidence="3">D-amino acid oxidase</fullName>
    </submittedName>
</protein>
<organism evidence="3 4">
    <name type="scientific">Geothrix limicola</name>
    <dbReference type="NCBI Taxonomy" id="2927978"/>
    <lineage>
        <taxon>Bacteria</taxon>
        <taxon>Pseudomonadati</taxon>
        <taxon>Acidobacteriota</taxon>
        <taxon>Holophagae</taxon>
        <taxon>Holophagales</taxon>
        <taxon>Holophagaceae</taxon>
        <taxon>Geothrix</taxon>
    </lineage>
</organism>
<dbReference type="SUPFAM" id="SSF54373">
    <property type="entry name" value="FAD-linked reductases, C-terminal domain"/>
    <property type="match status" value="1"/>
</dbReference>
<dbReference type="InterPro" id="IPR036188">
    <property type="entry name" value="FAD/NAD-bd_sf"/>
</dbReference>
<dbReference type="SUPFAM" id="SSF51905">
    <property type="entry name" value="FAD/NAD(P)-binding domain"/>
    <property type="match status" value="1"/>
</dbReference>
<evidence type="ECO:0000313" key="4">
    <source>
        <dbReference type="Proteomes" id="UP001165069"/>
    </source>
</evidence>
<dbReference type="InterPro" id="IPR006076">
    <property type="entry name" value="FAD-dep_OxRdtase"/>
</dbReference>
<dbReference type="PANTHER" id="PTHR13847">
    <property type="entry name" value="SARCOSINE DEHYDROGENASE-RELATED"/>
    <property type="match status" value="1"/>
</dbReference>
<keyword evidence="4" id="KW-1185">Reference proteome</keyword>
<accession>A0ABQ5QAS3</accession>
<evidence type="ECO:0000259" key="2">
    <source>
        <dbReference type="Pfam" id="PF01266"/>
    </source>
</evidence>
<dbReference type="Pfam" id="PF01266">
    <property type="entry name" value="DAO"/>
    <property type="match status" value="1"/>
</dbReference>
<sequence>MNPDVLIVGGGVVGAACAQALATEGCRVTLLEAEGLGGGATAAAMGHLVALDGSDAELALCRLGQARWNALAPDLGAALELDPCGTLWVAADEEEMALVKPRCEAYRAAGIEAELLDARALHEAEPHLAPHLPGGMRVPGDSVIYPPAGARLLAEAAQRAGARILTGIRVASLEPHGLRLADGTALSAGCVVLAAGSASKALIPRLPLVRRKGHLAITERRPGFLHHQLVELGYLKSAHGSDTDSVAFNLQPRPNGQLLLGSSRQFGDEAPDIRTTLLRRMIEQALSYVPDLAQVSVVRAWTGFRPITPDHRPLIGPLPGHPGVLLACGHEGLGITTAPATAELIAAEVLGRKPAIDPAPYLPSRFPELAHA</sequence>
<dbReference type="Gene3D" id="3.50.50.60">
    <property type="entry name" value="FAD/NAD(P)-binding domain"/>
    <property type="match status" value="1"/>
</dbReference>
<feature type="domain" description="FAD dependent oxidoreductase" evidence="2">
    <location>
        <begin position="4"/>
        <end position="347"/>
    </location>
</feature>